<dbReference type="AlphaFoldDB" id="A0A2P2PBC4"/>
<name>A0A2P2PBC4_RHIMU</name>
<organism evidence="1">
    <name type="scientific">Rhizophora mucronata</name>
    <name type="common">Asiatic mangrove</name>
    <dbReference type="NCBI Taxonomy" id="61149"/>
    <lineage>
        <taxon>Eukaryota</taxon>
        <taxon>Viridiplantae</taxon>
        <taxon>Streptophyta</taxon>
        <taxon>Embryophyta</taxon>
        <taxon>Tracheophyta</taxon>
        <taxon>Spermatophyta</taxon>
        <taxon>Magnoliopsida</taxon>
        <taxon>eudicotyledons</taxon>
        <taxon>Gunneridae</taxon>
        <taxon>Pentapetalae</taxon>
        <taxon>rosids</taxon>
        <taxon>fabids</taxon>
        <taxon>Malpighiales</taxon>
        <taxon>Rhizophoraceae</taxon>
        <taxon>Rhizophora</taxon>
    </lineage>
</organism>
<dbReference type="EMBL" id="GGEC01071574">
    <property type="protein sequence ID" value="MBX52058.1"/>
    <property type="molecule type" value="Transcribed_RNA"/>
</dbReference>
<protein>
    <submittedName>
        <fullName evidence="1">Uncharacterized protein</fullName>
    </submittedName>
</protein>
<accession>A0A2P2PBC4</accession>
<sequence length="60" mass="6844">MSFKTTSEPRQWKICNLHRHINEVSPKIVGSNSQETTMRGKTGKFLMKLRGKNSTAPILE</sequence>
<reference evidence="1" key="1">
    <citation type="submission" date="2018-02" db="EMBL/GenBank/DDBJ databases">
        <title>Rhizophora mucronata_Transcriptome.</title>
        <authorList>
            <person name="Meera S.P."/>
            <person name="Sreeshan A."/>
            <person name="Augustine A."/>
        </authorList>
    </citation>
    <scope>NUCLEOTIDE SEQUENCE</scope>
    <source>
        <tissue evidence="1">Leaf</tissue>
    </source>
</reference>
<proteinExistence type="predicted"/>
<evidence type="ECO:0000313" key="1">
    <source>
        <dbReference type="EMBL" id="MBX52058.1"/>
    </source>
</evidence>